<organism evidence="1">
    <name type="scientific">Siphoviridae sp. ctnMR5</name>
    <dbReference type="NCBI Taxonomy" id="2825658"/>
    <lineage>
        <taxon>Viruses</taxon>
        <taxon>Duplodnaviria</taxon>
        <taxon>Heunggongvirae</taxon>
        <taxon>Uroviricota</taxon>
        <taxon>Caudoviricetes</taxon>
    </lineage>
</organism>
<proteinExistence type="predicted"/>
<keyword evidence="1" id="KW-0251">Elongation factor</keyword>
<reference evidence="1" key="1">
    <citation type="journal article" date="2021" name="Proc. Natl. Acad. Sci. U.S.A.">
        <title>A Catalog of Tens of Thousands of Viruses from Human Metagenomes Reveals Hidden Associations with Chronic Diseases.</title>
        <authorList>
            <person name="Tisza M.J."/>
            <person name="Buck C.B."/>
        </authorList>
    </citation>
    <scope>NUCLEOTIDE SEQUENCE</scope>
    <source>
        <strain evidence="1">CtnMR5</strain>
    </source>
</reference>
<protein>
    <submittedName>
        <fullName evidence="1">Transcription elongation factor Elf1 like</fullName>
    </submittedName>
</protein>
<sequence>MAVSKVIRCEHKNEASNICGNIICVVTDTEIQIQKRKKRIKIKRTPNLEITIECDKCGGITKITEGI</sequence>
<name>A0A8S5U948_9CAUD</name>
<dbReference type="EMBL" id="BK016039">
    <property type="protein sequence ID" value="DAF90910.1"/>
    <property type="molecule type" value="Genomic_DNA"/>
</dbReference>
<accession>A0A8S5U948</accession>
<keyword evidence="1" id="KW-0648">Protein biosynthesis</keyword>
<evidence type="ECO:0000313" key="1">
    <source>
        <dbReference type="EMBL" id="DAF90910.1"/>
    </source>
</evidence>